<evidence type="ECO:0000313" key="1">
    <source>
        <dbReference type="EMBL" id="EMS63662.1"/>
    </source>
</evidence>
<dbReference type="InterPro" id="IPR045890">
    <property type="entry name" value="POB1-like"/>
</dbReference>
<dbReference type="PANTHER" id="PTHR46336">
    <property type="entry name" value="OS02G0260700 PROTEIN"/>
    <property type="match status" value="1"/>
</dbReference>
<accession>M7ZU55</accession>
<gene>
    <name evidence="1" type="ORF">TRIUR3_11934</name>
</gene>
<protein>
    <recommendedName>
        <fullName evidence="2">MATH domain-containing protein</fullName>
    </recommendedName>
</protein>
<proteinExistence type="predicted"/>
<organism evidence="1">
    <name type="scientific">Triticum urartu</name>
    <name type="common">Red wild einkorn</name>
    <name type="synonym">Crithodium urartu</name>
    <dbReference type="NCBI Taxonomy" id="4572"/>
    <lineage>
        <taxon>Eukaryota</taxon>
        <taxon>Viridiplantae</taxon>
        <taxon>Streptophyta</taxon>
        <taxon>Embryophyta</taxon>
        <taxon>Tracheophyta</taxon>
        <taxon>Spermatophyta</taxon>
        <taxon>Magnoliopsida</taxon>
        <taxon>Liliopsida</taxon>
        <taxon>Poales</taxon>
        <taxon>Poaceae</taxon>
        <taxon>BOP clade</taxon>
        <taxon>Pooideae</taxon>
        <taxon>Triticodae</taxon>
        <taxon>Triticeae</taxon>
        <taxon>Triticinae</taxon>
        <taxon>Triticum</taxon>
    </lineage>
</organism>
<reference evidence="1" key="1">
    <citation type="journal article" date="2013" name="Nature">
        <title>Draft genome of the wheat A-genome progenitor Triticum urartu.</title>
        <authorList>
            <person name="Ling H.Q."/>
            <person name="Zhao S."/>
            <person name="Liu D."/>
            <person name="Wang J."/>
            <person name="Sun H."/>
            <person name="Zhang C."/>
            <person name="Fan H."/>
            <person name="Li D."/>
            <person name="Dong L."/>
            <person name="Tao Y."/>
            <person name="Gao C."/>
            <person name="Wu H."/>
            <person name="Li Y."/>
            <person name="Cui Y."/>
            <person name="Guo X."/>
            <person name="Zheng S."/>
            <person name="Wang B."/>
            <person name="Yu K."/>
            <person name="Liang Q."/>
            <person name="Yang W."/>
            <person name="Lou X."/>
            <person name="Chen J."/>
            <person name="Feng M."/>
            <person name="Jian J."/>
            <person name="Zhang X."/>
            <person name="Luo G."/>
            <person name="Jiang Y."/>
            <person name="Liu J."/>
            <person name="Wang Z."/>
            <person name="Sha Y."/>
            <person name="Zhang B."/>
            <person name="Wu H."/>
            <person name="Tang D."/>
            <person name="Shen Q."/>
            <person name="Xue P."/>
            <person name="Zou S."/>
            <person name="Wang X."/>
            <person name="Liu X."/>
            <person name="Wang F."/>
            <person name="Yang Y."/>
            <person name="An X."/>
            <person name="Dong Z."/>
            <person name="Zhang K."/>
            <person name="Zhang X."/>
            <person name="Luo M.C."/>
            <person name="Dvorak J."/>
            <person name="Tong Y."/>
            <person name="Wang J."/>
            <person name="Yang H."/>
            <person name="Li Z."/>
            <person name="Wang D."/>
            <person name="Zhang A."/>
            <person name="Wang J."/>
        </authorList>
    </citation>
    <scope>NUCLEOTIDE SEQUENCE</scope>
</reference>
<sequence length="265" mass="29940">MTNIPIAGIEAIFASNDLHVEGESCICEFSLTSIFVLKSYFATLQEVLTCIDNDINHEQLTKRVFEVLLYKAYPGCQQSPLAADAANRWQFADRAYELKLLKVVAFDRPSPQVIVYLDLKREECSRLFPSGWIFSHSYFLAGQEFRVVAGRVLDEESNFYSFGLYVELHWMPGCSKCVTLDCELAARRNPSGKFVSQVNKKLAFHGDASLGWGNIFEMPWSRFIANNNLFIDGVLHLRADLTVVVQLLPMTTSSSTIQWRAASES</sequence>
<dbReference type="GO" id="GO:0005634">
    <property type="term" value="C:nucleus"/>
    <property type="evidence" value="ECO:0007669"/>
    <property type="project" value="TreeGrafter"/>
</dbReference>
<evidence type="ECO:0008006" key="2">
    <source>
        <dbReference type="Google" id="ProtNLM"/>
    </source>
</evidence>
<dbReference type="PANTHER" id="PTHR46336:SF21">
    <property type="entry name" value="OS02G0260700 PROTEIN"/>
    <property type="match status" value="1"/>
</dbReference>
<dbReference type="AlphaFoldDB" id="M7ZU55"/>
<dbReference type="OMA" id="SSTIQWR"/>
<dbReference type="GO" id="GO:0010114">
    <property type="term" value="P:response to red light"/>
    <property type="evidence" value="ECO:0007669"/>
    <property type="project" value="TreeGrafter"/>
</dbReference>
<dbReference type="STRING" id="4572.M7ZU55"/>
<name>M7ZU55_TRIUA</name>
<dbReference type="EMBL" id="KD066015">
    <property type="protein sequence ID" value="EMS63662.1"/>
    <property type="molecule type" value="Genomic_DNA"/>
</dbReference>
<dbReference type="eggNOG" id="ENOG502QT6M">
    <property type="taxonomic scope" value="Eukaryota"/>
</dbReference>